<evidence type="ECO:0000313" key="2">
    <source>
        <dbReference type="WBParaSite" id="Pan_g2264.t1"/>
    </source>
</evidence>
<evidence type="ECO:0000313" key="1">
    <source>
        <dbReference type="Proteomes" id="UP000492821"/>
    </source>
</evidence>
<dbReference type="AlphaFoldDB" id="A0A7E4VMF4"/>
<keyword evidence="1" id="KW-1185">Reference proteome</keyword>
<organism evidence="1 2">
    <name type="scientific">Panagrellus redivivus</name>
    <name type="common">Microworm</name>
    <dbReference type="NCBI Taxonomy" id="6233"/>
    <lineage>
        <taxon>Eukaryota</taxon>
        <taxon>Metazoa</taxon>
        <taxon>Ecdysozoa</taxon>
        <taxon>Nematoda</taxon>
        <taxon>Chromadorea</taxon>
        <taxon>Rhabditida</taxon>
        <taxon>Tylenchina</taxon>
        <taxon>Panagrolaimomorpha</taxon>
        <taxon>Panagrolaimoidea</taxon>
        <taxon>Panagrolaimidae</taxon>
        <taxon>Panagrellus</taxon>
    </lineage>
</organism>
<proteinExistence type="predicted"/>
<dbReference type="Proteomes" id="UP000492821">
    <property type="component" value="Unassembled WGS sequence"/>
</dbReference>
<name>A0A7E4VMF4_PANRE</name>
<reference evidence="2" key="2">
    <citation type="submission" date="2020-10" db="UniProtKB">
        <authorList>
            <consortium name="WormBaseParasite"/>
        </authorList>
    </citation>
    <scope>IDENTIFICATION</scope>
</reference>
<accession>A0A7E4VMF4</accession>
<protein>
    <submittedName>
        <fullName evidence="2">BH4_AAA_HYDROXYL_2 domain-containing protein</fullName>
    </submittedName>
</protein>
<dbReference type="WBParaSite" id="Pan_g2264.t1">
    <property type="protein sequence ID" value="Pan_g2264.t1"/>
    <property type="gene ID" value="Pan_g2264"/>
</dbReference>
<sequence length="180" mass="20999">MTVCFERYFSYFDIPLAAGHLLPSVRTIYDQLSHNTHYDYAENQERFDEFAACYLNAPESCYREDNFAKISSHPDEADYLVTFFTVSEYVYESQSNREVLACFREVLPELPRIQDKENVDERCRESLEILNMAISEFSTLCRPLSPVKGQLFAFIRRFVTRTALGRACPTLLTRLNKNDT</sequence>
<reference evidence="1" key="1">
    <citation type="journal article" date="2013" name="Genetics">
        <title>The draft genome and transcriptome of Panagrellus redivivus are shaped by the harsh demands of a free-living lifestyle.</title>
        <authorList>
            <person name="Srinivasan J."/>
            <person name="Dillman A.R."/>
            <person name="Macchietto M.G."/>
            <person name="Heikkinen L."/>
            <person name="Lakso M."/>
            <person name="Fracchia K.M."/>
            <person name="Antoshechkin I."/>
            <person name="Mortazavi A."/>
            <person name="Wong G."/>
            <person name="Sternberg P.W."/>
        </authorList>
    </citation>
    <scope>NUCLEOTIDE SEQUENCE [LARGE SCALE GENOMIC DNA]</scope>
    <source>
        <strain evidence="1">MT8872</strain>
    </source>
</reference>